<proteinExistence type="predicted"/>
<dbReference type="EMBL" id="CP101988">
    <property type="protein sequence ID" value="UUI74872.1"/>
    <property type="molecule type" value="Genomic_DNA"/>
</dbReference>
<organism evidence="2 3">
    <name type="scientific">Cellulomonas chengniuliangii</name>
    <dbReference type="NCBI Taxonomy" id="2968084"/>
    <lineage>
        <taxon>Bacteria</taxon>
        <taxon>Bacillati</taxon>
        <taxon>Actinomycetota</taxon>
        <taxon>Actinomycetes</taxon>
        <taxon>Micrococcales</taxon>
        <taxon>Cellulomonadaceae</taxon>
        <taxon>Cellulomonas</taxon>
    </lineage>
</organism>
<feature type="transmembrane region" description="Helical" evidence="1">
    <location>
        <begin position="130"/>
        <end position="147"/>
    </location>
</feature>
<feature type="transmembrane region" description="Helical" evidence="1">
    <location>
        <begin position="211"/>
        <end position="234"/>
    </location>
</feature>
<feature type="transmembrane region" description="Helical" evidence="1">
    <location>
        <begin position="336"/>
        <end position="354"/>
    </location>
</feature>
<protein>
    <recommendedName>
        <fullName evidence="4">Type VII secretion integral membrane protein EccD</fullName>
    </recommendedName>
</protein>
<evidence type="ECO:0008006" key="4">
    <source>
        <dbReference type="Google" id="ProtNLM"/>
    </source>
</evidence>
<reference evidence="2 3" key="1">
    <citation type="submission" date="2022-07" db="EMBL/GenBank/DDBJ databases">
        <title>Novel species in genus cellulomonas.</title>
        <authorList>
            <person name="Ye L."/>
        </authorList>
    </citation>
    <scope>NUCLEOTIDE SEQUENCE [LARGE SCALE GENOMIC DNA]</scope>
    <source>
        <strain evidence="3">zg-Y338</strain>
    </source>
</reference>
<dbReference type="RefSeq" id="WP_227570257.1">
    <property type="nucleotide sequence ID" value="NZ_CP101988.1"/>
</dbReference>
<evidence type="ECO:0000256" key="1">
    <source>
        <dbReference type="SAM" id="Phobius"/>
    </source>
</evidence>
<evidence type="ECO:0000313" key="2">
    <source>
        <dbReference type="EMBL" id="UUI74872.1"/>
    </source>
</evidence>
<name>A0ABY5L044_9CELL</name>
<keyword evidence="1" id="KW-0472">Membrane</keyword>
<gene>
    <name evidence="2" type="ORF">NP064_13955</name>
</gene>
<feature type="transmembrane region" description="Helical" evidence="1">
    <location>
        <begin position="154"/>
        <end position="174"/>
    </location>
</feature>
<dbReference type="Proteomes" id="UP001316189">
    <property type="component" value="Chromosome"/>
</dbReference>
<accession>A0ABY5L044</accession>
<keyword evidence="1" id="KW-0812">Transmembrane</keyword>
<feature type="transmembrane region" description="Helical" evidence="1">
    <location>
        <begin position="101"/>
        <end position="124"/>
    </location>
</feature>
<keyword evidence="3" id="KW-1185">Reference proteome</keyword>
<keyword evidence="1" id="KW-1133">Transmembrane helix</keyword>
<feature type="transmembrane region" description="Helical" evidence="1">
    <location>
        <begin position="430"/>
        <end position="453"/>
    </location>
</feature>
<feature type="transmembrane region" description="Helical" evidence="1">
    <location>
        <begin position="180"/>
        <end position="199"/>
    </location>
</feature>
<feature type="transmembrane region" description="Helical" evidence="1">
    <location>
        <begin position="312"/>
        <end position="330"/>
    </location>
</feature>
<evidence type="ECO:0000313" key="3">
    <source>
        <dbReference type="Proteomes" id="UP001316189"/>
    </source>
</evidence>
<sequence>MSAPAAPLVRLALHVGGDRLDVALTPEVSLAAALWAAGVDVRQPGVVVLDSSGRPLPLDEGIGPHVPDGAVVHVVRPADPQPRGRRASGVVSRRPPAQAGLVVLGGVGGLVAAGAALLAMPAALTGSGGQQALAAVLGLTAVALVAARSSDRGVADAATLAAPALGFAAGALAVDPSLAGGRQLGVAVGLVVAAAVAAARHTVSRTARSAAAELSGVVLVALGVAAAVAAAALLAGLPGALAAAVLVGASPIGLRALPSLTITVPDEQLVDLTLTARTALSVRGPRRPAPPRATWQQVERTVGRAERRKDSGTVLVALVSPLLLPVVLVAPAPSAAARWGSLVLAACVALALALLPRTARGTTARVMPRLAAAAVLLETVLLTDLGGAPAVAAAAVLVVVGLVVAATSLPMGRGWRSVAASRFADGIESLAVVLALPAALVAVDAIALVRAAASG</sequence>
<feature type="transmembrane region" description="Helical" evidence="1">
    <location>
        <begin position="389"/>
        <end position="409"/>
    </location>
</feature>